<feature type="compositionally biased region" description="Low complexity" evidence="1">
    <location>
        <begin position="264"/>
        <end position="290"/>
    </location>
</feature>
<organism evidence="2">
    <name type="scientific">Streptantibioticus silvisoli</name>
    <dbReference type="NCBI Taxonomy" id="2705255"/>
    <lineage>
        <taxon>Bacteria</taxon>
        <taxon>Bacillati</taxon>
        <taxon>Actinomycetota</taxon>
        <taxon>Actinomycetes</taxon>
        <taxon>Kitasatosporales</taxon>
        <taxon>Streptomycetaceae</taxon>
        <taxon>Streptantibioticus</taxon>
    </lineage>
</organism>
<comment type="caution">
    <text evidence="2">The sequence shown here is derived from an EMBL/GenBank/DDBJ whole genome shotgun (WGS) entry which is preliminary data.</text>
</comment>
<feature type="compositionally biased region" description="Low complexity" evidence="1">
    <location>
        <begin position="382"/>
        <end position="398"/>
    </location>
</feature>
<evidence type="ECO:0000313" key="2">
    <source>
        <dbReference type="EMBL" id="MDI5972881.1"/>
    </source>
</evidence>
<feature type="compositionally biased region" description="Polar residues" evidence="1">
    <location>
        <begin position="221"/>
        <end position="233"/>
    </location>
</feature>
<evidence type="ECO:0000256" key="1">
    <source>
        <dbReference type="SAM" id="MobiDB-lite"/>
    </source>
</evidence>
<reference evidence="2" key="1">
    <citation type="submission" date="2023-05" db="EMBL/GenBank/DDBJ databases">
        <title>Streptantibioticus silvisoli sp. nov., acidotolerant actinomycetes 1 from pine litter.</title>
        <authorList>
            <person name="Swiecimska M."/>
            <person name="Golinska P."/>
            <person name="Sangal V."/>
            <person name="Wachnowicz B."/>
            <person name="Goodfellow M."/>
        </authorList>
    </citation>
    <scope>NUCLEOTIDE SEQUENCE</scope>
    <source>
        <strain evidence="2">SL13</strain>
    </source>
</reference>
<feature type="compositionally biased region" description="Gly residues" evidence="1">
    <location>
        <begin position="359"/>
        <end position="381"/>
    </location>
</feature>
<sequence>MSEFEDKSLPELHAMIAGANPKDFYDRADALSKAASHMDTLSQQLQAHVNSVEWDGESGDAFRSWGQQLVNTTTDFSAYTGNVSQSLYSAGDALTTAVNGIPKPPPAPVVPPPILQPPLTPGLPGSTEFDRQEAINLMTSVSSSYTTAKTDFAAPPPVFRPMPAGMVPEGPDGGSQIRLGEGAASGAGSQAPYAPAANAPDEGAESPRSTVHDDSPDPVRTPNTSGGRTSLDSVPSGPQGDPPHPPPGSVRPSGDTPSGGPGTTGLVPGAGLSPSEGVGTTAGRGSRAGTPDGEGPEPGLSGRGTGSGLPGESGSRGSGAYPGEEGIVGGTTGGRFPFGASRSGLVVGGEEPAAPRGPGPGGALGEGGPAGAGEFGSGTSGAGRSAAVEGEAGPARPGVPGGGFGGATGAGAVRRRRAGSRPDYVVEDEETWMTGGGTVPPVIDQ</sequence>
<feature type="compositionally biased region" description="Low complexity" evidence="1">
    <location>
        <begin position="182"/>
        <end position="200"/>
    </location>
</feature>
<feature type="compositionally biased region" description="Gly residues" evidence="1">
    <location>
        <begin position="301"/>
        <end position="317"/>
    </location>
</feature>
<dbReference type="SUPFAM" id="SSF140453">
    <property type="entry name" value="EsxAB dimer-like"/>
    <property type="match status" value="1"/>
</dbReference>
<protein>
    <submittedName>
        <fullName evidence="2">WXG100 family type VII secretion target</fullName>
    </submittedName>
</protein>
<dbReference type="Gene3D" id="1.20.1260.20">
    <property type="entry name" value="PPE superfamily"/>
    <property type="match status" value="1"/>
</dbReference>
<dbReference type="InterPro" id="IPR036689">
    <property type="entry name" value="ESAT-6-like_sf"/>
</dbReference>
<feature type="compositionally biased region" description="Pro residues" evidence="1">
    <location>
        <begin position="240"/>
        <end position="249"/>
    </location>
</feature>
<feature type="region of interest" description="Disordered" evidence="1">
    <location>
        <begin position="152"/>
        <end position="445"/>
    </location>
</feature>
<feature type="compositionally biased region" description="Gly residues" evidence="1">
    <location>
        <begin position="399"/>
        <end position="409"/>
    </location>
</feature>
<dbReference type="RefSeq" id="WP_271315945.1">
    <property type="nucleotide sequence ID" value="NZ_JABXJJ020000038.1"/>
</dbReference>
<dbReference type="EMBL" id="JABXJJ020000038">
    <property type="protein sequence ID" value="MDI5972881.1"/>
    <property type="molecule type" value="Genomic_DNA"/>
</dbReference>
<gene>
    <name evidence="2" type="ORF">POF50_026645</name>
</gene>
<name>A0AA90K0A5_9ACTN</name>
<dbReference type="InterPro" id="IPR038332">
    <property type="entry name" value="PPE_sf"/>
</dbReference>
<proteinExistence type="predicted"/>
<accession>A0AA90K0A5</accession>
<dbReference type="AlphaFoldDB" id="A0AA90K0A5"/>